<protein>
    <submittedName>
        <fullName evidence="1">Uncharacterized protein</fullName>
    </submittedName>
</protein>
<dbReference type="EMBL" id="CM047750">
    <property type="protein sequence ID" value="KAJ0008171.1"/>
    <property type="molecule type" value="Genomic_DNA"/>
</dbReference>
<proteinExistence type="predicted"/>
<name>A0ACC0X3U8_9ROSI</name>
<evidence type="ECO:0000313" key="1">
    <source>
        <dbReference type="EMBL" id="KAJ0008171.1"/>
    </source>
</evidence>
<evidence type="ECO:0000313" key="2">
    <source>
        <dbReference type="Proteomes" id="UP001163603"/>
    </source>
</evidence>
<sequence length="467" mass="52664">MKTENDFIGFAYGIRAMGDYDKKDVGTSGLDKKTQNLYSLNPNDNPGNIITQVQLKGENYDEWARVVRTALRAKKKYGFINGTVKELEDNSLKLEDWQRFSIGNGPRVQQLRSDLANCKQDGHAVITYYGRLKALWDELNNYDQILVCTCTGCKCNLTTELERKREEERVHQFLMGLDEEGYGTVRSNILSTEPLPNLNRAYAMVIQQERVRNMIRTREERSSPMSFAVRTGGRNSGGDKDKSVICFNCNREGHDADNCFQLIGYLEWWGNRPRTNVTRRGGGRKRGTGSSRNKPGILLLSSHKNSGNERLTSKGRLLSWIIDSGASYHMTRAYSCLSEVRDIVPCSVGLPNGEETMALKEGTVFLREALILRHDRTLRKLIRAGERHEGVYFFKGVASAHACKAKAVGSSELYAKENGEVNHDEEEAPIADTSAVERNIVEENENVEEPLGRGQRVKQLPPVHLIL</sequence>
<comment type="caution">
    <text evidence="1">The sequence shown here is derived from an EMBL/GenBank/DDBJ whole genome shotgun (WGS) entry which is preliminary data.</text>
</comment>
<keyword evidence="2" id="KW-1185">Reference proteome</keyword>
<accession>A0ACC0X3U8</accession>
<organism evidence="1 2">
    <name type="scientific">Pistacia integerrima</name>
    <dbReference type="NCBI Taxonomy" id="434235"/>
    <lineage>
        <taxon>Eukaryota</taxon>
        <taxon>Viridiplantae</taxon>
        <taxon>Streptophyta</taxon>
        <taxon>Embryophyta</taxon>
        <taxon>Tracheophyta</taxon>
        <taxon>Spermatophyta</taxon>
        <taxon>Magnoliopsida</taxon>
        <taxon>eudicotyledons</taxon>
        <taxon>Gunneridae</taxon>
        <taxon>Pentapetalae</taxon>
        <taxon>rosids</taxon>
        <taxon>malvids</taxon>
        <taxon>Sapindales</taxon>
        <taxon>Anacardiaceae</taxon>
        <taxon>Pistacia</taxon>
    </lineage>
</organism>
<dbReference type="Proteomes" id="UP001163603">
    <property type="component" value="Chromosome 15"/>
</dbReference>
<reference evidence="2" key="1">
    <citation type="journal article" date="2023" name="G3 (Bethesda)">
        <title>Genome assembly and association tests identify interacting loci associated with vigor, precocity, and sex in interspecific pistachio rootstocks.</title>
        <authorList>
            <person name="Palmer W."/>
            <person name="Jacygrad E."/>
            <person name="Sagayaradj S."/>
            <person name="Cavanaugh K."/>
            <person name="Han R."/>
            <person name="Bertier L."/>
            <person name="Beede B."/>
            <person name="Kafkas S."/>
            <person name="Golino D."/>
            <person name="Preece J."/>
            <person name="Michelmore R."/>
        </authorList>
    </citation>
    <scope>NUCLEOTIDE SEQUENCE [LARGE SCALE GENOMIC DNA]</scope>
</reference>
<gene>
    <name evidence="1" type="ORF">Pint_29123</name>
</gene>